<dbReference type="SMART" id="SM00635">
    <property type="entry name" value="BID_2"/>
    <property type="match status" value="2"/>
</dbReference>
<sequence length="351" mass="37868">MNKLLYKFLVAIVSAPFISACNTENQTDAPLSIRDVTTIEITAPKADIAKSESVQLTANGTTSGGNVIDISSEVEWRSSDTDSVTVDSKGIATGFETGSATITAHVNGITSNEVTLTVLPAQLSEIQISPPYLSLIQGKQRQLSALGIYDDETTAEISASVEWHSDNEAAATIDASGLLTALDDGEAVITATVEGIVSEPTTSKICQLQDECLSEVDKQGKRFTSSPSEVLLTSLAYSQYDSTYSEEGIDGPEGEFAVFTHSNAVKWCKYLASNQYEGRSNWRLASRNELLQELYGEFGHMYLAQGWPASRVYWSNTANGSKYYNVGLYDGFTLADFPNRTVYASCVSVAA</sequence>
<dbReference type="RefSeq" id="WP_053410394.1">
    <property type="nucleotide sequence ID" value="NZ_LHPI01000019.1"/>
</dbReference>
<evidence type="ECO:0000313" key="3">
    <source>
        <dbReference type="EMBL" id="KOO06319.1"/>
    </source>
</evidence>
<dbReference type="STRING" id="171383.AKJ31_17635"/>
<dbReference type="PROSITE" id="PS51257">
    <property type="entry name" value="PROKAR_LIPOPROTEIN"/>
    <property type="match status" value="1"/>
</dbReference>
<dbReference type="InterPro" id="IPR008964">
    <property type="entry name" value="Invasin/intimin_cell_adhesion"/>
</dbReference>
<dbReference type="SUPFAM" id="SSF49373">
    <property type="entry name" value="Invasin/intimin cell-adhesion fragments"/>
    <property type="match status" value="2"/>
</dbReference>
<name>A0A0M0HW75_9VIBR</name>
<comment type="caution">
    <text evidence="3">The sequence shown here is derived from an EMBL/GenBank/DDBJ whole genome shotgun (WGS) entry which is preliminary data.</text>
</comment>
<dbReference type="Proteomes" id="UP000037530">
    <property type="component" value="Unassembled WGS sequence"/>
</dbReference>
<evidence type="ECO:0000313" key="4">
    <source>
        <dbReference type="Proteomes" id="UP000037530"/>
    </source>
</evidence>
<dbReference type="PATRIC" id="fig|171383.3.peg.3600"/>
<feature type="signal peptide" evidence="1">
    <location>
        <begin position="1"/>
        <end position="20"/>
    </location>
</feature>
<evidence type="ECO:0000259" key="2">
    <source>
        <dbReference type="SMART" id="SM00635"/>
    </source>
</evidence>
<dbReference type="EMBL" id="LHPI01000019">
    <property type="protein sequence ID" value="KOO06319.1"/>
    <property type="molecule type" value="Genomic_DNA"/>
</dbReference>
<keyword evidence="4" id="KW-1185">Reference proteome</keyword>
<dbReference type="OrthoDB" id="5906407at2"/>
<accession>A0A0M0HW75</accession>
<dbReference type="AlphaFoldDB" id="A0A0M0HW75"/>
<feature type="chain" id="PRO_5005600349" description="BIG2 domain-containing protein" evidence="1">
    <location>
        <begin position="21"/>
        <end position="351"/>
    </location>
</feature>
<protein>
    <recommendedName>
        <fullName evidence="2">BIG2 domain-containing protein</fullName>
    </recommendedName>
</protein>
<feature type="domain" description="BIG2" evidence="2">
    <location>
        <begin position="35"/>
        <end position="116"/>
    </location>
</feature>
<gene>
    <name evidence="3" type="ORF">AKJ31_17635</name>
</gene>
<organism evidence="3 4">
    <name type="scientific">Vibrio hepatarius</name>
    <dbReference type="NCBI Taxonomy" id="171383"/>
    <lineage>
        <taxon>Bacteria</taxon>
        <taxon>Pseudomonadati</taxon>
        <taxon>Pseudomonadota</taxon>
        <taxon>Gammaproteobacteria</taxon>
        <taxon>Vibrionales</taxon>
        <taxon>Vibrionaceae</taxon>
        <taxon>Vibrio</taxon>
        <taxon>Vibrio oreintalis group</taxon>
    </lineage>
</organism>
<proteinExistence type="predicted"/>
<keyword evidence="1" id="KW-0732">Signal</keyword>
<feature type="domain" description="BIG2" evidence="2">
    <location>
        <begin position="122"/>
        <end position="203"/>
    </location>
</feature>
<dbReference type="InterPro" id="IPR003343">
    <property type="entry name" value="Big_2"/>
</dbReference>
<reference evidence="4" key="1">
    <citation type="submission" date="2015-08" db="EMBL/GenBank/DDBJ databases">
        <title>Vibrio galatheae sp. nov., a novel member of the Vibrionaceae family isolated from the Solomon Islands.</title>
        <authorList>
            <person name="Giubergia S."/>
            <person name="Machado H."/>
            <person name="Mateiu R.V."/>
            <person name="Gram L."/>
        </authorList>
    </citation>
    <scope>NUCLEOTIDE SEQUENCE [LARGE SCALE GENOMIC DNA]</scope>
    <source>
        <strain evidence="4">DSM 19134</strain>
    </source>
</reference>
<evidence type="ECO:0000256" key="1">
    <source>
        <dbReference type="SAM" id="SignalP"/>
    </source>
</evidence>
<dbReference type="Pfam" id="PF02368">
    <property type="entry name" value="Big_2"/>
    <property type="match status" value="2"/>
</dbReference>
<dbReference type="Gene3D" id="2.60.40.1080">
    <property type="match status" value="2"/>
</dbReference>